<accession>A0A6V8P1J5</accession>
<name>A0A6V8P1J5_9ACTN</name>
<reference evidence="1 2" key="1">
    <citation type="journal article" date="2020" name="Front. Microbiol.">
        <title>Single-cell genomics of novel Actinobacteria with the Wood-Ljungdahl pathway discovered in a serpentinizing system.</title>
        <authorList>
            <person name="Merino N."/>
            <person name="Kawai M."/>
            <person name="Boyd E.S."/>
            <person name="Colman D.R."/>
            <person name="McGlynn S.E."/>
            <person name="Nealson K.H."/>
            <person name="Kurokawa K."/>
            <person name="Hongoh Y."/>
        </authorList>
    </citation>
    <scope>NUCLEOTIDE SEQUENCE [LARGE SCALE GENOMIC DNA]</scope>
    <source>
        <strain evidence="1 2">S25</strain>
    </source>
</reference>
<proteinExistence type="predicted"/>
<evidence type="ECO:0000313" key="1">
    <source>
        <dbReference type="EMBL" id="GFP25564.1"/>
    </source>
</evidence>
<gene>
    <name evidence="1" type="ORF">HKBW3S25_01044</name>
</gene>
<protein>
    <submittedName>
        <fullName evidence="1">Uncharacterized protein</fullName>
    </submittedName>
</protein>
<dbReference type="Proteomes" id="UP000543224">
    <property type="component" value="Unassembled WGS sequence"/>
</dbReference>
<evidence type="ECO:0000313" key="2">
    <source>
        <dbReference type="Proteomes" id="UP000543224"/>
    </source>
</evidence>
<sequence length="22" mass="2659">MLEKLEEIRNVEKEAEETIKRA</sequence>
<organism evidence="1 2">
    <name type="scientific">Candidatus Hakubella thermalkaliphila</name>
    <dbReference type="NCBI Taxonomy" id="2754717"/>
    <lineage>
        <taxon>Bacteria</taxon>
        <taxon>Bacillati</taxon>
        <taxon>Actinomycetota</taxon>
        <taxon>Actinomycetota incertae sedis</taxon>
        <taxon>Candidatus Hakubellales</taxon>
        <taxon>Candidatus Hakubellaceae</taxon>
        <taxon>Candidatus Hakubella</taxon>
    </lineage>
</organism>
<dbReference type="AlphaFoldDB" id="A0A6V8P1J5"/>
<feature type="non-terminal residue" evidence="1">
    <location>
        <position position="22"/>
    </location>
</feature>
<comment type="caution">
    <text evidence="1">The sequence shown here is derived from an EMBL/GenBank/DDBJ whole genome shotgun (WGS) entry which is preliminary data.</text>
</comment>
<dbReference type="EMBL" id="BLRX01000124">
    <property type="protein sequence ID" value="GFP25564.1"/>
    <property type="molecule type" value="Genomic_DNA"/>
</dbReference>